<keyword evidence="3 8" id="KW-0863">Zinc-finger</keyword>
<feature type="domain" description="C2H2-type" evidence="10">
    <location>
        <begin position="77"/>
        <end position="101"/>
    </location>
</feature>
<dbReference type="GO" id="GO:0008270">
    <property type="term" value="F:zinc ion binding"/>
    <property type="evidence" value="ECO:0007669"/>
    <property type="project" value="UniProtKB-KW"/>
</dbReference>
<dbReference type="Pfam" id="PF00096">
    <property type="entry name" value="zf-C2H2"/>
    <property type="match status" value="2"/>
</dbReference>
<accession>A0A9W8B8V1</accession>
<feature type="domain" description="C2H2-type" evidence="10">
    <location>
        <begin position="228"/>
        <end position="256"/>
    </location>
</feature>
<evidence type="ECO:0000256" key="6">
    <source>
        <dbReference type="ARBA" id="ARBA00023163"/>
    </source>
</evidence>
<dbReference type="GO" id="GO:0005634">
    <property type="term" value="C:nucleus"/>
    <property type="evidence" value="ECO:0007669"/>
    <property type="project" value="UniProtKB-SubCell"/>
</dbReference>
<feature type="domain" description="C2H2-type" evidence="10">
    <location>
        <begin position="109"/>
        <end position="138"/>
    </location>
</feature>
<evidence type="ECO:0000313" key="11">
    <source>
        <dbReference type="EMBL" id="KAJ1979593.1"/>
    </source>
</evidence>
<dbReference type="PANTHER" id="PTHR46179:SF13">
    <property type="entry name" value="C2H2-TYPE DOMAIN-CONTAINING PROTEIN"/>
    <property type="match status" value="1"/>
</dbReference>
<evidence type="ECO:0000259" key="10">
    <source>
        <dbReference type="PROSITE" id="PS50157"/>
    </source>
</evidence>
<dbReference type="OrthoDB" id="427030at2759"/>
<feature type="domain" description="C2H2-type" evidence="10">
    <location>
        <begin position="289"/>
        <end position="319"/>
    </location>
</feature>
<evidence type="ECO:0000256" key="2">
    <source>
        <dbReference type="ARBA" id="ARBA00022723"/>
    </source>
</evidence>
<dbReference type="Gene3D" id="3.30.160.60">
    <property type="entry name" value="Classic Zinc Finger"/>
    <property type="match status" value="6"/>
</dbReference>
<evidence type="ECO:0000313" key="12">
    <source>
        <dbReference type="Proteomes" id="UP001151582"/>
    </source>
</evidence>
<feature type="compositionally biased region" description="Low complexity" evidence="9">
    <location>
        <begin position="351"/>
        <end position="374"/>
    </location>
</feature>
<dbReference type="GO" id="GO:0006357">
    <property type="term" value="P:regulation of transcription by RNA polymerase II"/>
    <property type="evidence" value="ECO:0007669"/>
    <property type="project" value="TreeGrafter"/>
</dbReference>
<feature type="domain" description="C2H2-type" evidence="10">
    <location>
        <begin position="169"/>
        <end position="198"/>
    </location>
</feature>
<keyword evidence="12" id="KW-1185">Reference proteome</keyword>
<dbReference type="EMBL" id="JANBQB010000211">
    <property type="protein sequence ID" value="KAJ1979593.1"/>
    <property type="molecule type" value="Genomic_DNA"/>
</dbReference>
<keyword evidence="2" id="KW-0479">Metal-binding</keyword>
<dbReference type="PROSITE" id="PS50157">
    <property type="entry name" value="ZINC_FINGER_C2H2_2"/>
    <property type="match status" value="8"/>
</dbReference>
<organism evidence="11 12">
    <name type="scientific">Dimargaris verticillata</name>
    <dbReference type="NCBI Taxonomy" id="2761393"/>
    <lineage>
        <taxon>Eukaryota</taxon>
        <taxon>Fungi</taxon>
        <taxon>Fungi incertae sedis</taxon>
        <taxon>Zoopagomycota</taxon>
        <taxon>Kickxellomycotina</taxon>
        <taxon>Dimargaritomycetes</taxon>
        <taxon>Dimargaritales</taxon>
        <taxon>Dimargaritaceae</taxon>
        <taxon>Dimargaris</taxon>
    </lineage>
</organism>
<evidence type="ECO:0000256" key="3">
    <source>
        <dbReference type="ARBA" id="ARBA00022771"/>
    </source>
</evidence>
<comment type="caution">
    <text evidence="11">The sequence shown here is derived from an EMBL/GenBank/DDBJ whole genome shotgun (WGS) entry which is preliminary data.</text>
</comment>
<evidence type="ECO:0000256" key="4">
    <source>
        <dbReference type="ARBA" id="ARBA00022833"/>
    </source>
</evidence>
<dbReference type="FunFam" id="3.30.160.60:FF:002343">
    <property type="entry name" value="Zinc finger protein 33A"/>
    <property type="match status" value="1"/>
</dbReference>
<keyword evidence="7" id="KW-0539">Nucleus</keyword>
<keyword evidence="4" id="KW-0862">Zinc</keyword>
<evidence type="ECO:0000256" key="8">
    <source>
        <dbReference type="PROSITE-ProRule" id="PRU00042"/>
    </source>
</evidence>
<sequence>MAAVANSNHTLSLGQSVDYDPTADQKALLITRDLSPDTDGPPLTKRFECPYQGCTLRFGKRSRLVVHIRTHTGEQPFVCPEPGCDKAFARAEKLRQHQRVHLPYVQRPFACTFPGCTARFTVSTSLKKHTQSHELPKTYQCTVDGCTEAFAKKFQLRRHVVQHTDGKPHACDYPGCAQRFQYPSQLTRHQAVHNPQGPPKYLCAYGNCLARFHKWHDLVAHNRTAHPLQCTECQRVLNSKRALGMHMATQHGNYRPQFACPWEGCDRVLSTKSNLKTHVKSVHYKDRPYACRLDYCAAAYSTKKALLRHKMTEHAQECHSNAEQAITTRASSLSTPSKRAASDDASDSHITVTPTKRPRRTATATAQSSHPSSSSAVLTGFDYADVDATHRRYACPIPQCPYRYVREKSLVRHLLRAHPLQDGAPTEWLDTTMDQLLTTVVTDFVTSCYGQLQTESKYGDSDSHISSNHPPALADLDRIL</sequence>
<keyword evidence="5" id="KW-0805">Transcription regulation</keyword>
<dbReference type="InterPro" id="IPR013087">
    <property type="entry name" value="Znf_C2H2_type"/>
</dbReference>
<feature type="domain" description="C2H2-type" evidence="10">
    <location>
        <begin position="258"/>
        <end position="288"/>
    </location>
</feature>
<comment type="subcellular location">
    <subcellularLocation>
        <location evidence="1">Nucleus</location>
    </subcellularLocation>
</comment>
<evidence type="ECO:0000256" key="9">
    <source>
        <dbReference type="SAM" id="MobiDB-lite"/>
    </source>
</evidence>
<feature type="region of interest" description="Disordered" evidence="9">
    <location>
        <begin position="456"/>
        <end position="480"/>
    </location>
</feature>
<dbReference type="AlphaFoldDB" id="A0A9W8B8V1"/>
<feature type="compositionally biased region" description="Polar residues" evidence="9">
    <location>
        <begin position="318"/>
        <end position="337"/>
    </location>
</feature>
<reference evidence="11" key="1">
    <citation type="submission" date="2022-07" db="EMBL/GenBank/DDBJ databases">
        <title>Phylogenomic reconstructions and comparative analyses of Kickxellomycotina fungi.</title>
        <authorList>
            <person name="Reynolds N.K."/>
            <person name="Stajich J.E."/>
            <person name="Barry K."/>
            <person name="Grigoriev I.V."/>
            <person name="Crous P."/>
            <person name="Smith M.E."/>
        </authorList>
    </citation>
    <scope>NUCLEOTIDE SEQUENCE</scope>
    <source>
        <strain evidence="11">RSA 567</strain>
    </source>
</reference>
<evidence type="ECO:0000256" key="7">
    <source>
        <dbReference type="ARBA" id="ARBA00023242"/>
    </source>
</evidence>
<evidence type="ECO:0000256" key="1">
    <source>
        <dbReference type="ARBA" id="ARBA00004123"/>
    </source>
</evidence>
<name>A0A9W8B8V1_9FUNG</name>
<dbReference type="PANTHER" id="PTHR46179">
    <property type="entry name" value="ZINC FINGER PROTEIN"/>
    <property type="match status" value="1"/>
</dbReference>
<feature type="region of interest" description="Disordered" evidence="9">
    <location>
        <begin position="318"/>
        <end position="374"/>
    </location>
</feature>
<dbReference type="SMART" id="SM00355">
    <property type="entry name" value="ZnF_C2H2"/>
    <property type="match status" value="10"/>
</dbReference>
<proteinExistence type="predicted"/>
<dbReference type="PROSITE" id="PS00028">
    <property type="entry name" value="ZINC_FINGER_C2H2_1"/>
    <property type="match status" value="10"/>
</dbReference>
<gene>
    <name evidence="11" type="ORF">H4R34_002769</name>
</gene>
<dbReference type="Proteomes" id="UP001151582">
    <property type="component" value="Unassembled WGS sequence"/>
</dbReference>
<protein>
    <recommendedName>
        <fullName evidence="10">C2H2-type domain-containing protein</fullName>
    </recommendedName>
</protein>
<dbReference type="InterPro" id="IPR036236">
    <property type="entry name" value="Znf_C2H2_sf"/>
</dbReference>
<feature type="domain" description="C2H2-type" evidence="10">
    <location>
        <begin position="47"/>
        <end position="76"/>
    </location>
</feature>
<evidence type="ECO:0000256" key="5">
    <source>
        <dbReference type="ARBA" id="ARBA00023015"/>
    </source>
</evidence>
<dbReference type="InterPro" id="IPR051061">
    <property type="entry name" value="Zinc_finger_trans_reg"/>
</dbReference>
<keyword evidence="6" id="KW-0804">Transcription</keyword>
<dbReference type="SUPFAM" id="SSF57667">
    <property type="entry name" value="beta-beta-alpha zinc fingers"/>
    <property type="match status" value="4"/>
</dbReference>
<feature type="domain" description="C2H2-type" evidence="10">
    <location>
        <begin position="139"/>
        <end position="168"/>
    </location>
</feature>